<keyword evidence="1" id="KW-1133">Transmembrane helix</keyword>
<keyword evidence="3" id="KW-1185">Reference proteome</keyword>
<name>A0AAV7VW38_PLEWA</name>
<evidence type="ECO:0000313" key="2">
    <source>
        <dbReference type="EMBL" id="KAJ1205894.1"/>
    </source>
</evidence>
<reference evidence="2" key="1">
    <citation type="journal article" date="2022" name="bioRxiv">
        <title>Sequencing and chromosome-scale assembly of the giantPleurodeles waltlgenome.</title>
        <authorList>
            <person name="Brown T."/>
            <person name="Elewa A."/>
            <person name="Iarovenko S."/>
            <person name="Subramanian E."/>
            <person name="Araus A.J."/>
            <person name="Petzold A."/>
            <person name="Susuki M."/>
            <person name="Suzuki K.-i.T."/>
            <person name="Hayashi T."/>
            <person name="Toyoda A."/>
            <person name="Oliveira C."/>
            <person name="Osipova E."/>
            <person name="Leigh N.D."/>
            <person name="Simon A."/>
            <person name="Yun M.H."/>
        </authorList>
    </citation>
    <scope>NUCLEOTIDE SEQUENCE</scope>
    <source>
        <strain evidence="2">20211129_DDA</strain>
        <tissue evidence="2">Liver</tissue>
    </source>
</reference>
<keyword evidence="1" id="KW-0812">Transmembrane</keyword>
<dbReference type="EMBL" id="JANPWB010000002">
    <property type="protein sequence ID" value="KAJ1205894.1"/>
    <property type="molecule type" value="Genomic_DNA"/>
</dbReference>
<keyword evidence="1" id="KW-0472">Membrane</keyword>
<accession>A0AAV7VW38</accession>
<organism evidence="2 3">
    <name type="scientific">Pleurodeles waltl</name>
    <name type="common">Iberian ribbed newt</name>
    <dbReference type="NCBI Taxonomy" id="8319"/>
    <lineage>
        <taxon>Eukaryota</taxon>
        <taxon>Metazoa</taxon>
        <taxon>Chordata</taxon>
        <taxon>Craniata</taxon>
        <taxon>Vertebrata</taxon>
        <taxon>Euteleostomi</taxon>
        <taxon>Amphibia</taxon>
        <taxon>Batrachia</taxon>
        <taxon>Caudata</taxon>
        <taxon>Salamandroidea</taxon>
        <taxon>Salamandridae</taxon>
        <taxon>Pleurodelinae</taxon>
        <taxon>Pleurodeles</taxon>
    </lineage>
</organism>
<comment type="caution">
    <text evidence="2">The sequence shown here is derived from an EMBL/GenBank/DDBJ whole genome shotgun (WGS) entry which is preliminary data.</text>
</comment>
<proteinExistence type="predicted"/>
<gene>
    <name evidence="2" type="ORF">NDU88_001315</name>
</gene>
<dbReference type="AlphaFoldDB" id="A0AAV7VW38"/>
<evidence type="ECO:0000313" key="3">
    <source>
        <dbReference type="Proteomes" id="UP001066276"/>
    </source>
</evidence>
<feature type="transmembrane region" description="Helical" evidence="1">
    <location>
        <begin position="26"/>
        <end position="46"/>
    </location>
</feature>
<evidence type="ECO:0000256" key="1">
    <source>
        <dbReference type="SAM" id="Phobius"/>
    </source>
</evidence>
<dbReference type="Proteomes" id="UP001066276">
    <property type="component" value="Chromosome 1_2"/>
</dbReference>
<protein>
    <submittedName>
        <fullName evidence="2">Uncharacterized protein</fullName>
    </submittedName>
</protein>
<sequence>MSPWGITLGEITHVDSRYADDAMVCLWQLTYCMLILLNIMKTFGVVSDMRVKPDKSKLFPLGQLVAIPSDELSSVSFPWVLTEVHYLGVYLTHTALANLERNIGKVVEGVHASIRF</sequence>